<dbReference type="Gene3D" id="1.10.260.40">
    <property type="entry name" value="lambda repressor-like DNA-binding domains"/>
    <property type="match status" value="1"/>
</dbReference>
<dbReference type="Pfam" id="PF13560">
    <property type="entry name" value="HTH_31"/>
    <property type="match status" value="1"/>
</dbReference>
<dbReference type="Gene3D" id="3.30.450.180">
    <property type="match status" value="1"/>
</dbReference>
<accession>A0A0J1CMT2</accession>
<dbReference type="OrthoDB" id="2959414at2"/>
<dbReference type="PANTHER" id="PTHR35010:SF4">
    <property type="entry name" value="BLL5781 PROTEIN"/>
    <property type="match status" value="1"/>
</dbReference>
<dbReference type="Pfam" id="PF17765">
    <property type="entry name" value="MLTR_LBD"/>
    <property type="match status" value="1"/>
</dbReference>
<dbReference type="AlphaFoldDB" id="A0A0J1CMT2"/>
<dbReference type="InterPro" id="IPR010982">
    <property type="entry name" value="Lambda_DNA-bd_dom_sf"/>
</dbReference>
<keyword evidence="3" id="KW-1185">Reference proteome</keyword>
<dbReference type="InterPro" id="IPR001387">
    <property type="entry name" value="Cro/C1-type_HTH"/>
</dbReference>
<evidence type="ECO:0000259" key="1">
    <source>
        <dbReference type="PROSITE" id="PS50943"/>
    </source>
</evidence>
<reference evidence="2 3" key="1">
    <citation type="journal article" date="2015" name="Genome Announc.">
        <title>Draft Genome Sequence of Burkholderia sp. Strain PML1(12), an Ectomycorrhizosphere-Inhabiting Bacterium with Effective Mineral-Weathering Ability.</title>
        <authorList>
            <person name="Uroz S."/>
            <person name="Oger P."/>
        </authorList>
    </citation>
    <scope>NUCLEOTIDE SEQUENCE [LARGE SCALE GENOMIC DNA]</scope>
    <source>
        <strain evidence="3">PML1(12)</strain>
    </source>
</reference>
<dbReference type="PANTHER" id="PTHR35010">
    <property type="entry name" value="BLL4672 PROTEIN-RELATED"/>
    <property type="match status" value="1"/>
</dbReference>
<dbReference type="PATRIC" id="fig|908627.4.peg.7530"/>
<evidence type="ECO:0000313" key="3">
    <source>
        <dbReference type="Proteomes" id="UP000035963"/>
    </source>
</evidence>
<dbReference type="RefSeq" id="WP_047896542.1">
    <property type="nucleotide sequence ID" value="NZ_AEJF01000199.1"/>
</dbReference>
<dbReference type="Proteomes" id="UP000035963">
    <property type="component" value="Unassembled WGS sequence"/>
</dbReference>
<protein>
    <submittedName>
        <fullName evidence="2">XRE family transcriptional regulator</fullName>
    </submittedName>
</protein>
<dbReference type="InterPro" id="IPR041413">
    <property type="entry name" value="MLTR_LBD"/>
</dbReference>
<dbReference type="CDD" id="cd00093">
    <property type="entry name" value="HTH_XRE"/>
    <property type="match status" value="1"/>
</dbReference>
<proteinExistence type="predicted"/>
<dbReference type="SMART" id="SM00530">
    <property type="entry name" value="HTH_XRE"/>
    <property type="match status" value="1"/>
</dbReference>
<evidence type="ECO:0000313" key="2">
    <source>
        <dbReference type="EMBL" id="KLU21844.1"/>
    </source>
</evidence>
<sequence length="260" mass="28556">MNTLTAAAAPIGPLIKHWRERRRMSQLYLAGEAEISSRHLSFIETGRAAPSRAMVLRLAEYLDVPLRERNQLLTAAGFAPVFRERSLDDQSMQPARAAVEQVLKGQEPYPALAIDRHWNLVSANGAVAALIADADPSLLEPPVNVLRLSLHPLGLARKIINLGQWRGHLLERLERQISLTADPQLIALRDELKRYPGGSGRDDAVETSIAIPFVLSTAAGQLSFISTTLMFGTPIDITLSELAIELFFPADETTAAALRR</sequence>
<dbReference type="EMBL" id="AEJF01000199">
    <property type="protein sequence ID" value="KLU21844.1"/>
    <property type="molecule type" value="Genomic_DNA"/>
</dbReference>
<dbReference type="GO" id="GO:0003677">
    <property type="term" value="F:DNA binding"/>
    <property type="evidence" value="ECO:0007669"/>
    <property type="project" value="InterPro"/>
</dbReference>
<dbReference type="PROSITE" id="PS50943">
    <property type="entry name" value="HTH_CROC1"/>
    <property type="match status" value="1"/>
</dbReference>
<name>A0A0J1CMT2_9BURK</name>
<comment type="caution">
    <text evidence="2">The sequence shown here is derived from an EMBL/GenBank/DDBJ whole genome shotgun (WGS) entry which is preliminary data.</text>
</comment>
<organism evidence="2 3">
    <name type="scientific">Caballeronia mineralivorans PML1(12)</name>
    <dbReference type="NCBI Taxonomy" id="908627"/>
    <lineage>
        <taxon>Bacteria</taxon>
        <taxon>Pseudomonadati</taxon>
        <taxon>Pseudomonadota</taxon>
        <taxon>Betaproteobacteria</taxon>
        <taxon>Burkholderiales</taxon>
        <taxon>Burkholderiaceae</taxon>
        <taxon>Caballeronia</taxon>
    </lineage>
</organism>
<dbReference type="SUPFAM" id="SSF47413">
    <property type="entry name" value="lambda repressor-like DNA-binding domains"/>
    <property type="match status" value="1"/>
</dbReference>
<feature type="domain" description="HTH cro/C1-type" evidence="1">
    <location>
        <begin position="15"/>
        <end position="69"/>
    </location>
</feature>
<gene>
    <name evidence="2" type="ORF">EOS_33655</name>
</gene>